<dbReference type="AlphaFoldDB" id="A0A5D4JH34"/>
<sequence>MKNTDEHEGTRLLTRMEIAGLAGVTRAAVTTWERRAADFPAPRRTSGQDYFLETEVLGWLDGRRVPTNRRTKGEDEFITYGVRARRRRASGSAPAQPQPASLLPPGPGAREDLGSRDAEIVGNLMGPLAERVGGPDREVAYLNLLAALHFLHVTQPLSWKEVKDYATFSGDRRSSSDLLRLVGSKTDKALHAMGSLPETRDALVRLEPRRFEDIVEAVRLVGLLSPRAFQLIVEGYEEKARLGSREFFTPQPVAQLMAGLGLAARNTSATSAYDPYFRGGELLGAAVDMSVRAVSGNALDGAALPRLLGQTPKRATLPLASMSLALREARFALQLRAGGRPWERAWPPEPVDLVLTNPPFNMKDSLQETTRTGTWRYGAPPVGNDNFAYPQYALSVLAEGGRAAVVMPNKAGNSGNAAEEAIRRAMVEQGVVECVVALPDKLFSGTSVPVCVWLLRHPADAGDDVLFLDARDLGAVQRGGRRVLAGDDVRSVLDTYRALSGRGAVDLRDSPATAVPGTRVGREALHDAGYSLNPIDHMGGPAQRAIGQESRAAETAWTEVSSLTARCRQMEERTSQLQTRLNPDRVRRAPRRSATLAELCDIQLGPSHALLAPKHRIPDGAVPVVSPKHIRDGRVSDTIDERVSWERAARLVPYRLEAGDIVCVRAGAMGPPAMVTGSQAGWLMSSNVIRLRCREGSGGLPDYLHAALGLPEAVGWVRDRAAATAAPFITKAALGRQEVLLPPLDVQAEIAALLVLLQERSAVHRELSTALTHAKGLVLRQLSGMSSSSPSTV</sequence>
<dbReference type="InterPro" id="IPR052916">
    <property type="entry name" value="Type-I_RE_MTase_Subunit"/>
</dbReference>
<dbReference type="GO" id="GO:0032259">
    <property type="term" value="P:methylation"/>
    <property type="evidence" value="ECO:0007669"/>
    <property type="project" value="UniProtKB-KW"/>
</dbReference>
<evidence type="ECO:0000259" key="4">
    <source>
        <dbReference type="Pfam" id="PF02384"/>
    </source>
</evidence>
<keyword evidence="5" id="KW-0489">Methyltransferase</keyword>
<evidence type="ECO:0000256" key="2">
    <source>
        <dbReference type="ARBA" id="ARBA00023125"/>
    </source>
</evidence>
<dbReference type="Proteomes" id="UP000323242">
    <property type="component" value="Unassembled WGS sequence"/>
</dbReference>
<reference evidence="5 6" key="1">
    <citation type="submission" date="2019-08" db="EMBL/GenBank/DDBJ databases">
        <title>Draft genome for granaticin producer strain Streptomyces parvus C05.</title>
        <authorList>
            <person name="Gonzalez-Pimentel J.L."/>
        </authorList>
    </citation>
    <scope>NUCLEOTIDE SEQUENCE [LARGE SCALE GENOMIC DNA]</scope>
    <source>
        <strain evidence="5 6">C05</strain>
    </source>
</reference>
<dbReference type="Gene3D" id="3.40.50.150">
    <property type="entry name" value="Vaccinia Virus protein VP39"/>
    <property type="match status" value="1"/>
</dbReference>
<comment type="caution">
    <text evidence="5">The sequence shown here is derived from an EMBL/GenBank/DDBJ whole genome shotgun (WGS) entry which is preliminary data.</text>
</comment>
<dbReference type="GO" id="GO:0009307">
    <property type="term" value="P:DNA restriction-modification system"/>
    <property type="evidence" value="ECO:0007669"/>
    <property type="project" value="UniProtKB-KW"/>
</dbReference>
<feature type="region of interest" description="Disordered" evidence="3">
    <location>
        <begin position="86"/>
        <end position="114"/>
    </location>
</feature>
<evidence type="ECO:0000256" key="1">
    <source>
        <dbReference type="ARBA" id="ARBA00022747"/>
    </source>
</evidence>
<organism evidence="5 6">
    <name type="scientific">Streptomyces parvus</name>
    <dbReference type="NCBI Taxonomy" id="66428"/>
    <lineage>
        <taxon>Bacteria</taxon>
        <taxon>Bacillati</taxon>
        <taxon>Actinomycetota</taxon>
        <taxon>Actinomycetes</taxon>
        <taxon>Kitasatosporales</taxon>
        <taxon>Streptomycetaceae</taxon>
        <taxon>Streptomyces</taxon>
    </lineage>
</organism>
<dbReference type="Gene3D" id="3.90.220.20">
    <property type="entry name" value="DNA methylase specificity domains"/>
    <property type="match status" value="1"/>
</dbReference>
<gene>
    <name evidence="5" type="ORF">FY004_16140</name>
</gene>
<accession>A0A5D4JH34</accession>
<keyword evidence="2" id="KW-0238">DNA-binding</keyword>
<keyword evidence="1" id="KW-0680">Restriction system</keyword>
<dbReference type="InterPro" id="IPR002052">
    <property type="entry name" value="DNA_methylase_N6_adenine_CS"/>
</dbReference>
<dbReference type="SUPFAM" id="SSF53335">
    <property type="entry name" value="S-adenosyl-L-methionine-dependent methyltransferases"/>
    <property type="match status" value="1"/>
</dbReference>
<dbReference type="PRINTS" id="PR00507">
    <property type="entry name" value="N12N6MTFRASE"/>
</dbReference>
<feature type="domain" description="DNA methylase adenine-specific" evidence="4">
    <location>
        <begin position="232"/>
        <end position="508"/>
    </location>
</feature>
<keyword evidence="6" id="KW-1185">Reference proteome</keyword>
<dbReference type="InterPro" id="IPR029063">
    <property type="entry name" value="SAM-dependent_MTases_sf"/>
</dbReference>
<protein>
    <submittedName>
        <fullName evidence="5">N-6 DNA methylase</fullName>
    </submittedName>
</protein>
<name>A0A5D4JH34_9ACTN</name>
<evidence type="ECO:0000313" key="5">
    <source>
        <dbReference type="EMBL" id="TYR63559.1"/>
    </source>
</evidence>
<dbReference type="PANTHER" id="PTHR42998:SF1">
    <property type="entry name" value="TYPE I RESTRICTION ENZYME HINDI METHYLASE SUBUNIT"/>
    <property type="match status" value="1"/>
</dbReference>
<dbReference type="PANTHER" id="PTHR42998">
    <property type="entry name" value="TYPE I RESTRICTION ENZYME HINDVIIP M PROTEIN-RELATED"/>
    <property type="match status" value="1"/>
</dbReference>
<dbReference type="InterPro" id="IPR044946">
    <property type="entry name" value="Restrct_endonuc_typeI_TRD_sf"/>
</dbReference>
<proteinExistence type="predicted"/>
<dbReference type="GO" id="GO:0008170">
    <property type="term" value="F:N-methyltransferase activity"/>
    <property type="evidence" value="ECO:0007669"/>
    <property type="project" value="InterPro"/>
</dbReference>
<evidence type="ECO:0000313" key="6">
    <source>
        <dbReference type="Proteomes" id="UP000323242"/>
    </source>
</evidence>
<dbReference type="GO" id="GO:0003677">
    <property type="term" value="F:DNA binding"/>
    <property type="evidence" value="ECO:0007669"/>
    <property type="project" value="UniProtKB-KW"/>
</dbReference>
<feature type="compositionally biased region" description="Low complexity" evidence="3">
    <location>
        <begin position="90"/>
        <end position="101"/>
    </location>
</feature>
<dbReference type="RefSeq" id="WP_148902934.1">
    <property type="nucleotide sequence ID" value="NZ_VSZQ01000077.1"/>
</dbReference>
<dbReference type="Pfam" id="PF02384">
    <property type="entry name" value="N6_Mtase"/>
    <property type="match status" value="1"/>
</dbReference>
<dbReference type="InterPro" id="IPR003356">
    <property type="entry name" value="DNA_methylase_A-5"/>
</dbReference>
<keyword evidence="5" id="KW-0808">Transferase</keyword>
<dbReference type="PROSITE" id="PS00092">
    <property type="entry name" value="N6_MTASE"/>
    <property type="match status" value="1"/>
</dbReference>
<dbReference type="CDD" id="cd16961">
    <property type="entry name" value="RMtype1_S_TRD-CR_like"/>
    <property type="match status" value="1"/>
</dbReference>
<dbReference type="SUPFAM" id="SSF116734">
    <property type="entry name" value="DNA methylase specificity domain"/>
    <property type="match status" value="1"/>
</dbReference>
<evidence type="ECO:0000256" key="3">
    <source>
        <dbReference type="SAM" id="MobiDB-lite"/>
    </source>
</evidence>
<dbReference type="EMBL" id="VSZQ01000077">
    <property type="protein sequence ID" value="TYR63559.1"/>
    <property type="molecule type" value="Genomic_DNA"/>
</dbReference>